<proteinExistence type="predicted"/>
<gene>
    <name evidence="2" type="ORF">IMF26_03745</name>
</gene>
<dbReference type="Pfam" id="PF01325">
    <property type="entry name" value="Fe_dep_repress"/>
    <property type="match status" value="1"/>
</dbReference>
<dbReference type="InterPro" id="IPR036390">
    <property type="entry name" value="WH_DNA-bd_sf"/>
</dbReference>
<reference evidence="2" key="1">
    <citation type="submission" date="2020-10" db="EMBL/GenBank/DDBJ databases">
        <authorList>
            <person name="Kadnikov V."/>
            <person name="Beletsky A.V."/>
            <person name="Mardanov A.V."/>
            <person name="Karnachuk O.V."/>
            <person name="Ravin N.V."/>
        </authorList>
    </citation>
    <scope>NUCLEOTIDE SEQUENCE</scope>
    <source>
        <strain evidence="2">Bu02</strain>
    </source>
</reference>
<accession>A0AAT9LER8</accession>
<dbReference type="GO" id="GO:0003677">
    <property type="term" value="F:DNA binding"/>
    <property type="evidence" value="ECO:0007669"/>
    <property type="project" value="InterPro"/>
</dbReference>
<dbReference type="SUPFAM" id="SSF46785">
    <property type="entry name" value="Winged helix' DNA-binding domain"/>
    <property type="match status" value="1"/>
</dbReference>
<dbReference type="KEGG" id="fcz:IMF26_03745"/>
<evidence type="ECO:0000313" key="2">
    <source>
        <dbReference type="EMBL" id="QUL99179.1"/>
    </source>
</evidence>
<reference evidence="2" key="2">
    <citation type="journal article" date="2023" name="Biology">
        <title>Prokaryotic Life Associated with Coal-Fire Gas Vents Revealed by Metagenomics.</title>
        <authorList>
            <person name="Kadnikov V.V."/>
            <person name="Mardanov A.V."/>
            <person name="Beletsky A.V."/>
            <person name="Karnachuk O.V."/>
            <person name="Ravin N.V."/>
        </authorList>
    </citation>
    <scope>NUCLEOTIDE SEQUENCE</scope>
    <source>
        <strain evidence="2">Bu02</strain>
    </source>
</reference>
<evidence type="ECO:0000259" key="1">
    <source>
        <dbReference type="Pfam" id="PF01325"/>
    </source>
</evidence>
<dbReference type="InterPro" id="IPR022687">
    <property type="entry name" value="HTH_DTXR"/>
</dbReference>
<dbReference type="InterPro" id="IPR036388">
    <property type="entry name" value="WH-like_DNA-bd_sf"/>
</dbReference>
<dbReference type="AlphaFoldDB" id="A0AAT9LER8"/>
<name>A0AAT9LER8_9FIRM</name>
<organism evidence="2">
    <name type="scientific">Candidatus Fermentithermobacillus carboniphilus</name>
    <dbReference type="NCBI Taxonomy" id="3085328"/>
    <lineage>
        <taxon>Bacteria</taxon>
        <taxon>Bacillati</taxon>
        <taxon>Bacillota</taxon>
        <taxon>Candidatus Fermentithermobacillia</taxon>
        <taxon>Candidatus Fermentithermobacillales</taxon>
        <taxon>Candidatus Fermentithermobacillaceae</taxon>
        <taxon>Candidatus Fermentithermobacillus</taxon>
    </lineage>
</organism>
<feature type="domain" description="HTH dtxR-type" evidence="1">
    <location>
        <begin position="17"/>
        <end position="57"/>
    </location>
</feature>
<protein>
    <recommendedName>
        <fullName evidence="1">HTH dtxR-type domain-containing protein</fullName>
    </recommendedName>
</protein>
<sequence length="227" mass="24941">MTVSQRRFEFLKVLGHLAKESGAPVHYADVASRLSVSKWTAYDMLRELVKDGLVKVSYSTASTGLRGRSQVLFEPTRKGLDLLGSSETGMSKWDNWHEVSNHIISRVSRALADGTEGHSILEELQDMSPLAYCAGLLAILIVEFKKRQLDLSILQGILYASTESSVALSVLIGLLAGGLLVKGAFKIIPGLDTLVEKLSREVSQLEDGNRIRLLDFAKRVLWDAKSA</sequence>
<dbReference type="EMBL" id="CP062796">
    <property type="protein sequence ID" value="QUL99179.1"/>
    <property type="molecule type" value="Genomic_DNA"/>
</dbReference>
<dbReference type="Gene3D" id="1.10.10.10">
    <property type="entry name" value="Winged helix-like DNA-binding domain superfamily/Winged helix DNA-binding domain"/>
    <property type="match status" value="1"/>
</dbReference>